<evidence type="ECO:0000256" key="1">
    <source>
        <dbReference type="ARBA" id="ARBA00008653"/>
    </source>
</evidence>
<dbReference type="GO" id="GO:0006432">
    <property type="term" value="P:phenylalanyl-tRNA aminoacylation"/>
    <property type="evidence" value="ECO:0007669"/>
    <property type="project" value="UniProtKB-UniRule"/>
</dbReference>
<comment type="subunit">
    <text evidence="2 11">Tetramer of two alpha and two beta subunits.</text>
</comment>
<evidence type="ECO:0000256" key="9">
    <source>
        <dbReference type="ARBA" id="ARBA00023146"/>
    </source>
</evidence>
<dbReference type="GO" id="GO:0003723">
    <property type="term" value="F:RNA binding"/>
    <property type="evidence" value="ECO:0007669"/>
    <property type="project" value="InterPro"/>
</dbReference>
<dbReference type="InterPro" id="IPR004532">
    <property type="entry name" value="Phe-tRNA-ligase_IIc_bsu_bact"/>
</dbReference>
<keyword evidence="5 11" id="KW-0547">Nucleotide-binding</keyword>
<dbReference type="SMART" id="SM00896">
    <property type="entry name" value="FDX-ACB"/>
    <property type="match status" value="1"/>
</dbReference>
<keyword evidence="4 11" id="KW-0479">Metal-binding</keyword>
<comment type="caution">
    <text evidence="11">Lacks conserved residue(s) required for the propagation of feature annotation.</text>
</comment>
<dbReference type="PANTHER" id="PTHR10947">
    <property type="entry name" value="PHENYLALANYL-TRNA SYNTHETASE BETA CHAIN AND LEUCINE-RICH REPEAT-CONTAINING PROTEIN 47"/>
    <property type="match status" value="1"/>
</dbReference>
<feature type="binding site" evidence="11">
    <location>
        <position position="356"/>
    </location>
    <ligand>
        <name>Mg(2+)</name>
        <dbReference type="ChEBI" id="CHEBI:18420"/>
        <note>shared with alpha subunit</note>
    </ligand>
</feature>
<feature type="domain" description="B5" evidence="13">
    <location>
        <begin position="293"/>
        <end position="369"/>
    </location>
</feature>
<dbReference type="InterPro" id="IPR009061">
    <property type="entry name" value="DNA-bd_dom_put_sf"/>
</dbReference>
<dbReference type="PROSITE" id="PS51483">
    <property type="entry name" value="B5"/>
    <property type="match status" value="1"/>
</dbReference>
<evidence type="ECO:0000256" key="2">
    <source>
        <dbReference type="ARBA" id="ARBA00011209"/>
    </source>
</evidence>
<gene>
    <name evidence="11 14" type="primary">pheT</name>
    <name evidence="14" type="ORF">E6Q11_04540</name>
</gene>
<dbReference type="GO" id="GO:0000287">
    <property type="term" value="F:magnesium ion binding"/>
    <property type="evidence" value="ECO:0007669"/>
    <property type="project" value="UniProtKB-UniRule"/>
</dbReference>
<dbReference type="InterPro" id="IPR020825">
    <property type="entry name" value="Phe-tRNA_synthase-like_B3/B4"/>
</dbReference>
<dbReference type="EMBL" id="SSDS01000072">
    <property type="protein sequence ID" value="TXG76499.1"/>
    <property type="molecule type" value="Genomic_DNA"/>
</dbReference>
<dbReference type="InterPro" id="IPR041616">
    <property type="entry name" value="PheRS_beta_core"/>
</dbReference>
<dbReference type="Gene3D" id="3.30.930.10">
    <property type="entry name" value="Bira Bifunctional Protein, Domain 2"/>
    <property type="match status" value="1"/>
</dbReference>
<keyword evidence="6 11" id="KW-0067">ATP-binding</keyword>
<dbReference type="GO" id="GO:0005524">
    <property type="term" value="F:ATP binding"/>
    <property type="evidence" value="ECO:0007669"/>
    <property type="project" value="UniProtKB-UniRule"/>
</dbReference>
<evidence type="ECO:0000256" key="11">
    <source>
        <dbReference type="HAMAP-Rule" id="MF_00283"/>
    </source>
</evidence>
<dbReference type="InterPro" id="IPR045060">
    <property type="entry name" value="Phe-tRNA-ligase_IIc_bsu"/>
</dbReference>
<feature type="domain" description="FDX-ACB" evidence="12">
    <location>
        <begin position="564"/>
        <end position="648"/>
    </location>
</feature>
<evidence type="ECO:0000256" key="10">
    <source>
        <dbReference type="ARBA" id="ARBA00049255"/>
    </source>
</evidence>
<comment type="subcellular location">
    <subcellularLocation>
        <location evidence="11">Cytoplasm</location>
    </subcellularLocation>
</comment>
<dbReference type="GO" id="GO:0004826">
    <property type="term" value="F:phenylalanine-tRNA ligase activity"/>
    <property type="evidence" value="ECO:0007669"/>
    <property type="project" value="UniProtKB-UniRule"/>
</dbReference>
<evidence type="ECO:0000259" key="12">
    <source>
        <dbReference type="PROSITE" id="PS51447"/>
    </source>
</evidence>
<organism evidence="14 15">
    <name type="scientific">Candidatus Dojkabacteria bacterium</name>
    <dbReference type="NCBI Taxonomy" id="2099670"/>
    <lineage>
        <taxon>Bacteria</taxon>
        <taxon>Candidatus Dojkabacteria</taxon>
    </lineage>
</organism>
<dbReference type="SMART" id="SM00873">
    <property type="entry name" value="B3_4"/>
    <property type="match status" value="1"/>
</dbReference>
<keyword evidence="11" id="KW-0963">Cytoplasm</keyword>
<evidence type="ECO:0000313" key="14">
    <source>
        <dbReference type="EMBL" id="TXG76499.1"/>
    </source>
</evidence>
<comment type="cofactor">
    <cofactor evidence="11">
        <name>Mg(2+)</name>
        <dbReference type="ChEBI" id="CHEBI:18420"/>
    </cofactor>
    <text evidence="11">Binds 2 magnesium ions per tetramer.</text>
</comment>
<evidence type="ECO:0000259" key="13">
    <source>
        <dbReference type="PROSITE" id="PS51483"/>
    </source>
</evidence>
<evidence type="ECO:0000313" key="15">
    <source>
        <dbReference type="Proteomes" id="UP000321026"/>
    </source>
</evidence>
<protein>
    <recommendedName>
        <fullName evidence="11">Phenylalanine--tRNA ligase beta subunit</fullName>
        <ecNumber evidence="11">6.1.1.20</ecNumber>
    </recommendedName>
    <alternativeName>
        <fullName evidence="11">Phenylalanyl-tRNA synthetase beta subunit</fullName>
        <shortName evidence="11">PheRS</shortName>
    </alternativeName>
</protein>
<keyword evidence="3 11" id="KW-0436">Ligase</keyword>
<dbReference type="Pfam" id="PF17759">
    <property type="entry name" value="tRNA_synthFbeta"/>
    <property type="match status" value="1"/>
</dbReference>
<keyword evidence="7 11" id="KW-0460">Magnesium</keyword>
<comment type="catalytic activity">
    <reaction evidence="10 11">
        <text>tRNA(Phe) + L-phenylalanine + ATP = L-phenylalanyl-tRNA(Phe) + AMP + diphosphate + H(+)</text>
        <dbReference type="Rhea" id="RHEA:19413"/>
        <dbReference type="Rhea" id="RHEA-COMP:9668"/>
        <dbReference type="Rhea" id="RHEA-COMP:9699"/>
        <dbReference type="ChEBI" id="CHEBI:15378"/>
        <dbReference type="ChEBI" id="CHEBI:30616"/>
        <dbReference type="ChEBI" id="CHEBI:33019"/>
        <dbReference type="ChEBI" id="CHEBI:58095"/>
        <dbReference type="ChEBI" id="CHEBI:78442"/>
        <dbReference type="ChEBI" id="CHEBI:78531"/>
        <dbReference type="ChEBI" id="CHEBI:456215"/>
        <dbReference type="EC" id="6.1.1.20"/>
    </reaction>
</comment>
<feature type="binding site" evidence="11">
    <location>
        <position position="357"/>
    </location>
    <ligand>
        <name>Mg(2+)</name>
        <dbReference type="ChEBI" id="CHEBI:18420"/>
        <note>shared with alpha subunit</note>
    </ligand>
</feature>
<dbReference type="CDD" id="cd00769">
    <property type="entry name" value="PheRS_beta_core"/>
    <property type="match status" value="1"/>
</dbReference>
<dbReference type="Pfam" id="PF03484">
    <property type="entry name" value="B5"/>
    <property type="match status" value="1"/>
</dbReference>
<feature type="binding site" evidence="11">
    <location>
        <position position="353"/>
    </location>
    <ligand>
        <name>Mg(2+)</name>
        <dbReference type="ChEBI" id="CHEBI:18420"/>
        <note>shared with alpha subunit</note>
    </ligand>
</feature>
<evidence type="ECO:0000256" key="8">
    <source>
        <dbReference type="ARBA" id="ARBA00022917"/>
    </source>
</evidence>
<dbReference type="PROSITE" id="PS51447">
    <property type="entry name" value="FDX_ACB"/>
    <property type="match status" value="1"/>
</dbReference>
<keyword evidence="9 11" id="KW-0030">Aminoacyl-tRNA synthetase</keyword>
<evidence type="ECO:0000256" key="6">
    <source>
        <dbReference type="ARBA" id="ARBA00022840"/>
    </source>
</evidence>
<evidence type="ECO:0000256" key="3">
    <source>
        <dbReference type="ARBA" id="ARBA00022598"/>
    </source>
</evidence>
<dbReference type="Gene3D" id="3.30.70.380">
    <property type="entry name" value="Ferrodoxin-fold anticodon-binding domain"/>
    <property type="match status" value="1"/>
</dbReference>
<dbReference type="Gene3D" id="3.50.40.10">
    <property type="entry name" value="Phenylalanyl-trna Synthetase, Chain B, domain 3"/>
    <property type="match status" value="1"/>
</dbReference>
<dbReference type="Pfam" id="PF03483">
    <property type="entry name" value="B3_4"/>
    <property type="match status" value="1"/>
</dbReference>
<dbReference type="Gene3D" id="3.30.56.10">
    <property type="match status" value="2"/>
</dbReference>
<dbReference type="SMART" id="SM00874">
    <property type="entry name" value="B5"/>
    <property type="match status" value="1"/>
</dbReference>
<proteinExistence type="inferred from homology"/>
<evidence type="ECO:0000256" key="5">
    <source>
        <dbReference type="ARBA" id="ARBA00022741"/>
    </source>
</evidence>
<dbReference type="InterPro" id="IPR005147">
    <property type="entry name" value="tRNA_synthase_B5-dom"/>
</dbReference>
<dbReference type="HAMAP" id="MF_00283">
    <property type="entry name" value="Phe_tRNA_synth_beta1"/>
    <property type="match status" value="1"/>
</dbReference>
<dbReference type="AlphaFoldDB" id="A0A5C7J537"/>
<dbReference type="Pfam" id="PF03147">
    <property type="entry name" value="FDX-ACB"/>
    <property type="match status" value="1"/>
</dbReference>
<dbReference type="EC" id="6.1.1.20" evidence="11"/>
<comment type="caution">
    <text evidence="14">The sequence shown here is derived from an EMBL/GenBank/DDBJ whole genome shotgun (WGS) entry which is preliminary data.</text>
</comment>
<keyword evidence="8 11" id="KW-0648">Protein biosynthesis</keyword>
<dbReference type="InterPro" id="IPR045864">
    <property type="entry name" value="aa-tRNA-synth_II/BPL/LPL"/>
</dbReference>
<comment type="similarity">
    <text evidence="1 11">Belongs to the phenylalanyl-tRNA synthetase beta subunit family. Type 1 subfamily.</text>
</comment>
<dbReference type="GO" id="GO:0009328">
    <property type="term" value="C:phenylalanine-tRNA ligase complex"/>
    <property type="evidence" value="ECO:0007669"/>
    <property type="project" value="TreeGrafter"/>
</dbReference>
<dbReference type="InterPro" id="IPR005146">
    <property type="entry name" value="B3/B4_tRNA-bd"/>
</dbReference>
<accession>A0A5C7J537</accession>
<evidence type="ECO:0000256" key="4">
    <source>
        <dbReference type="ARBA" id="ARBA00022723"/>
    </source>
</evidence>
<dbReference type="SUPFAM" id="SSF46955">
    <property type="entry name" value="Putative DNA-binding domain"/>
    <property type="match status" value="2"/>
</dbReference>
<dbReference type="NCBIfam" id="TIGR00472">
    <property type="entry name" value="pheT_bact"/>
    <property type="match status" value="1"/>
</dbReference>
<dbReference type="SUPFAM" id="SSF54991">
    <property type="entry name" value="Anticodon-binding domain of PheRS"/>
    <property type="match status" value="1"/>
</dbReference>
<dbReference type="InterPro" id="IPR005121">
    <property type="entry name" value="Fdx_antiC-bd"/>
</dbReference>
<reference evidence="14 15" key="1">
    <citation type="submission" date="2018-09" db="EMBL/GenBank/DDBJ databases">
        <title>Metagenome Assembled Genomes from an Advanced Water Purification Facility.</title>
        <authorList>
            <person name="Stamps B.W."/>
            <person name="Spear J.R."/>
        </authorList>
    </citation>
    <scope>NUCLEOTIDE SEQUENCE [LARGE SCALE GENOMIC DNA]</scope>
    <source>
        <strain evidence="14">Bin_63_2</strain>
    </source>
</reference>
<name>A0A5C7J537_9BACT</name>
<dbReference type="Proteomes" id="UP000321026">
    <property type="component" value="Unassembled WGS sequence"/>
</dbReference>
<dbReference type="InterPro" id="IPR036690">
    <property type="entry name" value="Fdx_antiC-bd_sf"/>
</dbReference>
<evidence type="ECO:0000256" key="7">
    <source>
        <dbReference type="ARBA" id="ARBA00022842"/>
    </source>
</evidence>
<dbReference type="SUPFAM" id="SSF55681">
    <property type="entry name" value="Class II aaRS and biotin synthetases"/>
    <property type="match status" value="1"/>
</dbReference>
<dbReference type="SUPFAM" id="SSF56037">
    <property type="entry name" value="PheT/TilS domain"/>
    <property type="match status" value="1"/>
</dbReference>
<dbReference type="PANTHER" id="PTHR10947:SF0">
    <property type="entry name" value="PHENYLALANINE--TRNA LIGASE BETA SUBUNIT"/>
    <property type="match status" value="1"/>
</dbReference>
<sequence>MNIKILDSWLREYLDTKASATDIARELSLTSVSIERTEKVGTDYVYDIEVTTNRPDLMSVIGIANEAAAVLPEQGIPAKFIPHKSPAVESANISFPIEIINDPKLVNRIMAVVMEVEIGESPKEIKDRLEASGIRSLNNLIDVTNYVMREIGHPCHVFDFDLLNTKQIKIRAAKKGEEVTTLDGKTYELLGGDIIAEDDNKRIIDLLGVMGTQNSVVQNNTKRIMFFLDNNNPQIIRKTSMSLGIRTEAAVINEKGIDPELITDAFKRGVELYKDIAKGRVVTKTLDLYPNKSKKNKITVSNEKVNKILGVEIDPKKSAEILEKLGFGVKLNKNNIEVEIPSIRSAEVNIDEDVIEEIARVYGYHKLPSVIPGFRSNQTIPFADKFYFEEKIKNALKYRGFTEVYTYSLISEDLFMGPLEKALKLKNPLSEDMVYLRNSLVPSLIQILEENKSREIVQIFELANIYQKRTNDLPKEVSTLSALMKKKNISFYEGKGIVEQILTDLGIKNFKFKQRKDGPGAEVLIEQKVIGFIEIFNNDTIDFELNFDEILKHASNKLSYKQLAKFPPVVEDITFVLPEGVSTDDVVSEIQLQSFLITEVTLKDQYEDSKTFHIIYQAEDKNLTNQEVKEIREQITAAIQNKFQASVK</sequence>